<feature type="domain" description="Response regulatory" evidence="2">
    <location>
        <begin position="25"/>
        <end position="141"/>
    </location>
</feature>
<dbReference type="Pfam" id="PF00072">
    <property type="entry name" value="Response_reg"/>
    <property type="match status" value="1"/>
</dbReference>
<dbReference type="InterPro" id="IPR011006">
    <property type="entry name" value="CheY-like_superfamily"/>
</dbReference>
<feature type="domain" description="EAL" evidence="3">
    <location>
        <begin position="352"/>
        <end position="608"/>
    </location>
</feature>
<dbReference type="SUPFAM" id="SSF141868">
    <property type="entry name" value="EAL domain-like"/>
    <property type="match status" value="1"/>
</dbReference>
<evidence type="ECO:0000256" key="1">
    <source>
        <dbReference type="PROSITE-ProRule" id="PRU00169"/>
    </source>
</evidence>
<dbReference type="PROSITE" id="PS50110">
    <property type="entry name" value="RESPONSE_REGULATORY"/>
    <property type="match status" value="1"/>
</dbReference>
<evidence type="ECO:0000259" key="3">
    <source>
        <dbReference type="PROSITE" id="PS50883"/>
    </source>
</evidence>
<dbReference type="PROSITE" id="PS50883">
    <property type="entry name" value="EAL"/>
    <property type="match status" value="1"/>
</dbReference>
<dbReference type="Proteomes" id="UP000654482">
    <property type="component" value="Unassembled WGS sequence"/>
</dbReference>
<dbReference type="InterPro" id="IPR001789">
    <property type="entry name" value="Sig_transdc_resp-reg_receiver"/>
</dbReference>
<organism evidence="5 6">
    <name type="scientific">Lusitaniella coriacea LEGE 07157</name>
    <dbReference type="NCBI Taxonomy" id="945747"/>
    <lineage>
        <taxon>Bacteria</taxon>
        <taxon>Bacillati</taxon>
        <taxon>Cyanobacteriota</taxon>
        <taxon>Cyanophyceae</taxon>
        <taxon>Spirulinales</taxon>
        <taxon>Lusitaniellaceae</taxon>
        <taxon>Lusitaniella</taxon>
    </lineage>
</organism>
<dbReference type="SMART" id="SM00448">
    <property type="entry name" value="REC"/>
    <property type="match status" value="1"/>
</dbReference>
<dbReference type="SUPFAM" id="SSF55073">
    <property type="entry name" value="Nucleotide cyclase"/>
    <property type="match status" value="1"/>
</dbReference>
<gene>
    <name evidence="5" type="ORF">IQ249_07955</name>
</gene>
<dbReference type="InterPro" id="IPR035919">
    <property type="entry name" value="EAL_sf"/>
</dbReference>
<keyword evidence="6" id="KW-1185">Reference proteome</keyword>
<dbReference type="InterPro" id="IPR043128">
    <property type="entry name" value="Rev_trsase/Diguanyl_cyclase"/>
</dbReference>
<evidence type="ECO:0000313" key="5">
    <source>
        <dbReference type="EMBL" id="MBE9115824.1"/>
    </source>
</evidence>
<dbReference type="PANTHER" id="PTHR33121:SF70">
    <property type="entry name" value="SIGNALING PROTEIN YKOW"/>
    <property type="match status" value="1"/>
</dbReference>
<feature type="domain" description="GGDEF" evidence="4">
    <location>
        <begin position="210"/>
        <end position="343"/>
    </location>
</feature>
<dbReference type="Gene3D" id="3.30.70.270">
    <property type="match status" value="1"/>
</dbReference>
<dbReference type="SUPFAM" id="SSF52172">
    <property type="entry name" value="CheY-like"/>
    <property type="match status" value="1"/>
</dbReference>
<dbReference type="InterPro" id="IPR029787">
    <property type="entry name" value="Nucleotide_cyclase"/>
</dbReference>
<dbReference type="SMART" id="SM00267">
    <property type="entry name" value="GGDEF"/>
    <property type="match status" value="1"/>
</dbReference>
<sequence length="610" mass="68902">MGTEYNSICQSMKSTLDRICLYPGYLLIADDASERFGALCDVLRQRGHRICTVSNTQKFLTIARKTHPDLVLLDIGLSSVSGYEVCQCLKADLSTAQIPVIFLGTPNQSAEQVTAFSMGGLDYIPQPLPLEELLFRIEYHLATLAMNRKIRQLSIQVNEWIRRQDRQMHVANEQMVEIALYDALTGLPNRALFINRLTQVLHLSQNRHDAQFAVLLLDCARFKVVNNIFGHDAGDRFLREIIRRLQGCLSQVNALARLNGDEFAILLSDVTDLRCATQAAEKILEVLLAPFCVQGHDVFINGSIGIVWGDRDYREPEHLLRDADTAAYCAKKQGSAGYRVFDPTMSNPAFKVFQMETDLRRSLQHQDFQLYYQPIVSLDTGKIVGFEALVRWKHPLRGLISPVEFIPVAEETGLIVPLGQWILYEACRQLRYWQTQGAIARDITMSVNFSARQFSQPDLIEQIDRILAETQLNPQNLKLEITESSIMENTEIAAAMLHQLRQRHIQLSIDDFGTGYSSLSYLHAFPVNTLKIDRTFVQRLNGTPETLGLIPAILSIAKTMGMSVVAEGIETPQQLEQLRALSCDFSQGYFFSHPLAAQQIEELIITAPEW</sequence>
<dbReference type="GO" id="GO:0071111">
    <property type="term" value="F:cyclic-guanylate-specific phosphodiesterase activity"/>
    <property type="evidence" value="ECO:0007669"/>
    <property type="project" value="InterPro"/>
</dbReference>
<dbReference type="GO" id="GO:0000160">
    <property type="term" value="P:phosphorelay signal transduction system"/>
    <property type="evidence" value="ECO:0007669"/>
    <property type="project" value="InterPro"/>
</dbReference>
<dbReference type="InterPro" id="IPR000160">
    <property type="entry name" value="GGDEF_dom"/>
</dbReference>
<dbReference type="InterPro" id="IPR050706">
    <property type="entry name" value="Cyclic-di-GMP_PDE-like"/>
</dbReference>
<comment type="caution">
    <text evidence="5">The sequence shown here is derived from an EMBL/GenBank/DDBJ whole genome shotgun (WGS) entry which is preliminary data.</text>
</comment>
<dbReference type="EMBL" id="JADEWZ010000009">
    <property type="protein sequence ID" value="MBE9115824.1"/>
    <property type="molecule type" value="Genomic_DNA"/>
</dbReference>
<dbReference type="Gene3D" id="3.20.20.450">
    <property type="entry name" value="EAL domain"/>
    <property type="match status" value="1"/>
</dbReference>
<dbReference type="CDD" id="cd01949">
    <property type="entry name" value="GGDEF"/>
    <property type="match status" value="1"/>
</dbReference>
<proteinExistence type="predicted"/>
<keyword evidence="1" id="KW-0597">Phosphoprotein</keyword>
<dbReference type="AlphaFoldDB" id="A0A8J7DVH4"/>
<evidence type="ECO:0000313" key="6">
    <source>
        <dbReference type="Proteomes" id="UP000654482"/>
    </source>
</evidence>
<dbReference type="Pfam" id="PF00990">
    <property type="entry name" value="GGDEF"/>
    <property type="match status" value="1"/>
</dbReference>
<dbReference type="SMART" id="SM00052">
    <property type="entry name" value="EAL"/>
    <property type="match status" value="1"/>
</dbReference>
<dbReference type="CDD" id="cd01948">
    <property type="entry name" value="EAL"/>
    <property type="match status" value="1"/>
</dbReference>
<protein>
    <submittedName>
        <fullName evidence="5">EAL domain-containing protein</fullName>
    </submittedName>
</protein>
<dbReference type="Pfam" id="PF00563">
    <property type="entry name" value="EAL"/>
    <property type="match status" value="1"/>
</dbReference>
<accession>A0A8J7DVH4</accession>
<reference evidence="5" key="1">
    <citation type="submission" date="2020-10" db="EMBL/GenBank/DDBJ databases">
        <authorList>
            <person name="Castelo-Branco R."/>
            <person name="Eusebio N."/>
            <person name="Adriana R."/>
            <person name="Vieira A."/>
            <person name="Brugerolle De Fraissinette N."/>
            <person name="Rezende De Castro R."/>
            <person name="Schneider M.P."/>
            <person name="Vasconcelos V."/>
            <person name="Leao P.N."/>
        </authorList>
    </citation>
    <scope>NUCLEOTIDE SEQUENCE</scope>
    <source>
        <strain evidence="5">LEGE 07157</strain>
    </source>
</reference>
<name>A0A8J7DVH4_9CYAN</name>
<dbReference type="NCBIfam" id="TIGR00254">
    <property type="entry name" value="GGDEF"/>
    <property type="match status" value="1"/>
</dbReference>
<dbReference type="InterPro" id="IPR001633">
    <property type="entry name" value="EAL_dom"/>
</dbReference>
<dbReference type="Gene3D" id="3.40.50.2300">
    <property type="match status" value="1"/>
</dbReference>
<dbReference type="PANTHER" id="PTHR33121">
    <property type="entry name" value="CYCLIC DI-GMP PHOSPHODIESTERASE PDEF"/>
    <property type="match status" value="1"/>
</dbReference>
<evidence type="ECO:0000259" key="2">
    <source>
        <dbReference type="PROSITE" id="PS50110"/>
    </source>
</evidence>
<feature type="modified residue" description="4-aspartylphosphate" evidence="1">
    <location>
        <position position="74"/>
    </location>
</feature>
<evidence type="ECO:0000259" key="4">
    <source>
        <dbReference type="PROSITE" id="PS50887"/>
    </source>
</evidence>
<dbReference type="PROSITE" id="PS50887">
    <property type="entry name" value="GGDEF"/>
    <property type="match status" value="1"/>
</dbReference>
<dbReference type="FunFam" id="3.20.20.450:FF:000001">
    <property type="entry name" value="Cyclic di-GMP phosphodiesterase yahA"/>
    <property type="match status" value="1"/>
</dbReference>